<dbReference type="InterPro" id="IPR052559">
    <property type="entry name" value="V-haloperoxidase"/>
</dbReference>
<evidence type="ECO:0000313" key="4">
    <source>
        <dbReference type="Proteomes" id="UP001303889"/>
    </source>
</evidence>
<reference evidence="3" key="1">
    <citation type="journal article" date="2023" name="Mol. Phylogenet. Evol.">
        <title>Genome-scale phylogeny and comparative genomics of the fungal order Sordariales.</title>
        <authorList>
            <person name="Hensen N."/>
            <person name="Bonometti L."/>
            <person name="Westerberg I."/>
            <person name="Brannstrom I.O."/>
            <person name="Guillou S."/>
            <person name="Cros-Aarteil S."/>
            <person name="Calhoun S."/>
            <person name="Haridas S."/>
            <person name="Kuo A."/>
            <person name="Mondo S."/>
            <person name="Pangilinan J."/>
            <person name="Riley R."/>
            <person name="LaButti K."/>
            <person name="Andreopoulos B."/>
            <person name="Lipzen A."/>
            <person name="Chen C."/>
            <person name="Yan M."/>
            <person name="Daum C."/>
            <person name="Ng V."/>
            <person name="Clum A."/>
            <person name="Steindorff A."/>
            <person name="Ohm R.A."/>
            <person name="Martin F."/>
            <person name="Silar P."/>
            <person name="Natvig D.O."/>
            <person name="Lalanne C."/>
            <person name="Gautier V."/>
            <person name="Ament-Velasquez S.L."/>
            <person name="Kruys A."/>
            <person name="Hutchinson M.I."/>
            <person name="Powell A.J."/>
            <person name="Barry K."/>
            <person name="Miller A.N."/>
            <person name="Grigoriev I.V."/>
            <person name="Debuchy R."/>
            <person name="Gladieux P."/>
            <person name="Hiltunen Thoren M."/>
            <person name="Johannesson H."/>
        </authorList>
    </citation>
    <scope>NUCLEOTIDE SEQUENCE</scope>
    <source>
        <strain evidence="3">CBS 103.79</strain>
    </source>
</reference>
<evidence type="ECO:0000259" key="2">
    <source>
        <dbReference type="Pfam" id="PF01569"/>
    </source>
</evidence>
<evidence type="ECO:0000256" key="1">
    <source>
        <dbReference type="SAM" id="SignalP"/>
    </source>
</evidence>
<dbReference type="CDD" id="cd03398">
    <property type="entry name" value="PAP2_haloperoxidase"/>
    <property type="match status" value="1"/>
</dbReference>
<feature type="signal peptide" evidence="1">
    <location>
        <begin position="1"/>
        <end position="17"/>
    </location>
</feature>
<reference evidence="3" key="2">
    <citation type="submission" date="2023-05" db="EMBL/GenBank/DDBJ databases">
        <authorList>
            <consortium name="Lawrence Berkeley National Laboratory"/>
            <person name="Steindorff A."/>
            <person name="Hensen N."/>
            <person name="Bonometti L."/>
            <person name="Westerberg I."/>
            <person name="Brannstrom I.O."/>
            <person name="Guillou S."/>
            <person name="Cros-Aarteil S."/>
            <person name="Calhoun S."/>
            <person name="Haridas S."/>
            <person name="Kuo A."/>
            <person name="Mondo S."/>
            <person name="Pangilinan J."/>
            <person name="Riley R."/>
            <person name="Labutti K."/>
            <person name="Andreopoulos B."/>
            <person name="Lipzen A."/>
            <person name="Chen C."/>
            <person name="Yanf M."/>
            <person name="Daum C."/>
            <person name="Ng V."/>
            <person name="Clum A."/>
            <person name="Ohm R."/>
            <person name="Martin F."/>
            <person name="Silar P."/>
            <person name="Natvig D."/>
            <person name="Lalanne C."/>
            <person name="Gautier V."/>
            <person name="Ament-Velasquez S.L."/>
            <person name="Kruys A."/>
            <person name="Hutchinson M.I."/>
            <person name="Powell A.J."/>
            <person name="Barry K."/>
            <person name="Miller A.N."/>
            <person name="Grigoriev I.V."/>
            <person name="Debuchy R."/>
            <person name="Gladieux P."/>
            <person name="Thoren M.H."/>
            <person name="Johannesson H."/>
        </authorList>
    </citation>
    <scope>NUCLEOTIDE SEQUENCE</scope>
    <source>
        <strain evidence="3">CBS 103.79</strain>
    </source>
</reference>
<accession>A0AAN6MEK7</accession>
<gene>
    <name evidence="3" type="ORF">C8A05DRAFT_46970</name>
</gene>
<dbReference type="Pfam" id="PF01569">
    <property type="entry name" value="PAP2"/>
    <property type="match status" value="1"/>
</dbReference>
<protein>
    <submittedName>
        <fullName evidence="3">Vanadium chloroperoxidase</fullName>
    </submittedName>
</protein>
<feature type="chain" id="PRO_5043036072" evidence="1">
    <location>
        <begin position="18"/>
        <end position="434"/>
    </location>
</feature>
<dbReference type="InterPro" id="IPR036938">
    <property type="entry name" value="PAP2/HPO_sf"/>
</dbReference>
<dbReference type="InterPro" id="IPR000326">
    <property type="entry name" value="PAP2/HPO"/>
</dbReference>
<dbReference type="PANTHER" id="PTHR34599:SF2">
    <property type="entry name" value="TRAF-TYPE DOMAIN-CONTAINING PROTEIN"/>
    <property type="match status" value="1"/>
</dbReference>
<dbReference type="AlphaFoldDB" id="A0AAN6MEK7"/>
<evidence type="ECO:0000313" key="3">
    <source>
        <dbReference type="EMBL" id="KAK3898812.1"/>
    </source>
</evidence>
<dbReference type="SUPFAM" id="SSF48317">
    <property type="entry name" value="Acid phosphatase/Vanadium-dependent haloperoxidase"/>
    <property type="match status" value="1"/>
</dbReference>
<feature type="domain" description="Phosphatidic acid phosphatase type 2/haloperoxidase" evidence="2">
    <location>
        <begin position="261"/>
        <end position="427"/>
    </location>
</feature>
<name>A0AAN6MEK7_9PEZI</name>
<comment type="caution">
    <text evidence="3">The sequence shown here is derived from an EMBL/GenBank/DDBJ whole genome shotgun (WGS) entry which is preliminary data.</text>
</comment>
<keyword evidence="1" id="KW-0732">Signal</keyword>
<dbReference type="PANTHER" id="PTHR34599">
    <property type="entry name" value="PEROXIDASE-RELATED"/>
    <property type="match status" value="1"/>
</dbReference>
<proteinExistence type="predicted"/>
<dbReference type="EMBL" id="MU855877">
    <property type="protein sequence ID" value="KAK3898812.1"/>
    <property type="molecule type" value="Genomic_DNA"/>
</dbReference>
<dbReference type="Gene3D" id="1.10.606.20">
    <property type="match status" value="1"/>
</dbReference>
<dbReference type="Proteomes" id="UP001303889">
    <property type="component" value="Unassembled WGS sequence"/>
</dbReference>
<sequence>MKIPFVTLATAASVVNAAYPGDIVYYWVDQSATFVNGTVIGGLQSPPSSWSQAIVQAAVYQAAVKSKHESLEFQQLAVSHAAHNALLWVFHGTRLYNPIDAALRAIIPRIGLDPNSAKGKDAVRTGQTAAAKVASARADDKITNFVDFAYGPKEPGVYQQSPGSNPFPDTPQARYITPFVALGDITRFRAPPPPKPDSVEYEAQILYVKEIGELNSTTRSVYDTDTAYFWRESSITGWNRLAGAVVGSKLATDVPASAKFYAQLNYALANAGFASWDTKFTYLTWRPDTALHHPTPFVHSNTSLTTPSWTPLLRPTPSHPDYVSTHSTFGGAAAAVIRAWNSAYNGAGKGKGKGNGGDDDGDVIDATLSSTVTLDNRGVITRRYTSLRAAAEENSKSRVFGGIHFPFAGVEGIALGERVALATLDKFDANWDKF</sequence>
<organism evidence="3 4">
    <name type="scientific">Staphylotrichum tortipilum</name>
    <dbReference type="NCBI Taxonomy" id="2831512"/>
    <lineage>
        <taxon>Eukaryota</taxon>
        <taxon>Fungi</taxon>
        <taxon>Dikarya</taxon>
        <taxon>Ascomycota</taxon>
        <taxon>Pezizomycotina</taxon>
        <taxon>Sordariomycetes</taxon>
        <taxon>Sordariomycetidae</taxon>
        <taxon>Sordariales</taxon>
        <taxon>Chaetomiaceae</taxon>
        <taxon>Staphylotrichum</taxon>
    </lineage>
</organism>
<keyword evidence="4" id="KW-1185">Reference proteome</keyword>